<proteinExistence type="predicted"/>
<dbReference type="Proteomes" id="UP001597307">
    <property type="component" value="Unassembled WGS sequence"/>
</dbReference>
<dbReference type="InterPro" id="IPR018656">
    <property type="entry name" value="DUF2087"/>
</dbReference>
<gene>
    <name evidence="2" type="ORF">ACFSFX_10725</name>
</gene>
<feature type="domain" description="DUF2087" evidence="1">
    <location>
        <begin position="81"/>
        <end position="149"/>
    </location>
</feature>
<dbReference type="EMBL" id="JBHUGA010000040">
    <property type="protein sequence ID" value="MFD1847069.1"/>
    <property type="molecule type" value="Genomic_DNA"/>
</dbReference>
<evidence type="ECO:0000313" key="3">
    <source>
        <dbReference type="Proteomes" id="UP001597307"/>
    </source>
</evidence>
<evidence type="ECO:0000313" key="2">
    <source>
        <dbReference type="EMBL" id="MFD1847069.1"/>
    </source>
</evidence>
<name>A0ABW4Q8T3_9MICC</name>
<dbReference type="RefSeq" id="WP_343879042.1">
    <property type="nucleotide sequence ID" value="NZ_BAAAIJ010000032.1"/>
</dbReference>
<reference evidence="3" key="1">
    <citation type="journal article" date="2019" name="Int. J. Syst. Evol. Microbiol.">
        <title>The Global Catalogue of Microorganisms (GCM) 10K type strain sequencing project: providing services to taxonomists for standard genome sequencing and annotation.</title>
        <authorList>
            <consortium name="The Broad Institute Genomics Platform"/>
            <consortium name="The Broad Institute Genome Sequencing Center for Infectious Disease"/>
            <person name="Wu L."/>
            <person name="Ma J."/>
        </authorList>
    </citation>
    <scope>NUCLEOTIDE SEQUENCE [LARGE SCALE GENOMIC DNA]</scope>
    <source>
        <strain evidence="3">JCM 11496</strain>
    </source>
</reference>
<comment type="caution">
    <text evidence="2">The sequence shown here is derived from an EMBL/GenBank/DDBJ whole genome shotgun (WGS) entry which is preliminary data.</text>
</comment>
<accession>A0ABW4Q8T3</accession>
<evidence type="ECO:0000259" key="1">
    <source>
        <dbReference type="Pfam" id="PF09860"/>
    </source>
</evidence>
<organism evidence="2 3">
    <name type="scientific">Arthrobacter flavus</name>
    <dbReference type="NCBI Taxonomy" id="95172"/>
    <lineage>
        <taxon>Bacteria</taxon>
        <taxon>Bacillati</taxon>
        <taxon>Actinomycetota</taxon>
        <taxon>Actinomycetes</taxon>
        <taxon>Micrococcales</taxon>
        <taxon>Micrococcaceae</taxon>
        <taxon>Arthrobacter</taxon>
    </lineage>
</organism>
<protein>
    <submittedName>
        <fullName evidence="2">DUF2087 domain-containing protein</fullName>
    </submittedName>
</protein>
<keyword evidence="3" id="KW-1185">Reference proteome</keyword>
<dbReference type="Pfam" id="PF09860">
    <property type="entry name" value="DUF2087"/>
    <property type="match status" value="1"/>
</dbReference>
<sequence length="150" mass="16106">MTASWQKVFSTLSAPRLREIYAAAVLGQPAGATAKELDKLAAAGLLGVDGAVNADLFQAVLSAAAGDKPQGVDRFFANGHLDGLPRNPGERRAVLEHLTARLIPADQELSEHEVNLVLSTVTRDIPTLRRALVDYGHLDRRPDGTGYRRA</sequence>